<gene>
    <name evidence="1" type="ORF">HMPREF0168_0492</name>
</gene>
<sequence>MALVQPDFAGKVRCFEGEDAYREFQRIFGFSAKYVVSAAMRALRPVIETDHIHAQASAEGSGFYHTFVSEVKAEIDTLDRWTANRDVDNRMSPRAYRNDGLVLAFAPGNGATGRSSRELGLRHLGPVTALELQRHNAQTDQMTLDFNQLSAEASSRPQTFWLIVYKRVDDRVSLEVSLPIADQNECRIVGWDKRLIFGEISWNAAIAEAENNDERNESGDVAVAISAR</sequence>
<evidence type="ECO:0000313" key="1">
    <source>
        <dbReference type="EMBL" id="EFM42009.1"/>
    </source>
</evidence>
<dbReference type="AlphaFoldDB" id="E0Q5T5"/>
<dbReference type="RefSeq" id="WP_003841521.1">
    <property type="nucleotide sequence ID" value="NZ_GL405225.1"/>
</dbReference>
<evidence type="ECO:0000313" key="2">
    <source>
        <dbReference type="Proteomes" id="UP000003323"/>
    </source>
</evidence>
<comment type="caution">
    <text evidence="1">The sequence shown here is derived from an EMBL/GenBank/DDBJ whole genome shotgun (WGS) entry which is preliminary data.</text>
</comment>
<accession>E0Q5T5</accession>
<proteinExistence type="predicted"/>
<name>E0Q5T5_9BIFI</name>
<dbReference type="Proteomes" id="UP000003323">
    <property type="component" value="Unassembled WGS sequence"/>
</dbReference>
<dbReference type="EMBL" id="AEEQ01000007">
    <property type="protein sequence ID" value="EFM42009.1"/>
    <property type="molecule type" value="Genomic_DNA"/>
</dbReference>
<organism evidence="1 2">
    <name type="scientific">Bifidobacterium dentium ATCC 27679</name>
    <dbReference type="NCBI Taxonomy" id="871562"/>
    <lineage>
        <taxon>Bacteria</taxon>
        <taxon>Bacillati</taxon>
        <taxon>Actinomycetota</taxon>
        <taxon>Actinomycetes</taxon>
        <taxon>Bifidobacteriales</taxon>
        <taxon>Bifidobacteriaceae</taxon>
        <taxon>Bifidobacterium</taxon>
    </lineage>
</organism>
<protein>
    <submittedName>
        <fullName evidence="1">Uncharacterized protein</fullName>
    </submittedName>
</protein>
<reference evidence="1 2" key="1">
    <citation type="submission" date="2010-08" db="EMBL/GenBank/DDBJ databases">
        <authorList>
            <person name="Muzny D."/>
            <person name="Qin X."/>
            <person name="Deng J."/>
            <person name="Jiang H."/>
            <person name="Liu Y."/>
            <person name="Qu J."/>
            <person name="Song X.-Z."/>
            <person name="Zhang L."/>
            <person name="Thornton R."/>
            <person name="Coyle M."/>
            <person name="Francisco L."/>
            <person name="Jackson L."/>
            <person name="Javaid M."/>
            <person name="Korchina V."/>
            <person name="Kovar C."/>
            <person name="Mata R."/>
            <person name="Mathew T."/>
            <person name="Ngo R."/>
            <person name="Nguyen L."/>
            <person name="Nguyen N."/>
            <person name="Okwuonu G."/>
            <person name="Ongeri F."/>
            <person name="Pham C."/>
            <person name="Simmons D."/>
            <person name="Wilczek-Boney K."/>
            <person name="Hale W."/>
            <person name="Jakkamsetti A."/>
            <person name="Pham P."/>
            <person name="Ruth R."/>
            <person name="San Lucas F."/>
            <person name="Warren J."/>
            <person name="Zhang J."/>
            <person name="Zhao Z."/>
            <person name="Zhou C."/>
            <person name="Zhu D."/>
            <person name="Lee S."/>
            <person name="Bess C."/>
            <person name="Blankenburg K."/>
            <person name="Forbes L."/>
            <person name="Fu Q."/>
            <person name="Gubbala S."/>
            <person name="Hirani K."/>
            <person name="Jayaseelan J.C."/>
            <person name="Lara F."/>
            <person name="Munidasa M."/>
            <person name="Palculict T."/>
            <person name="Patil S."/>
            <person name="Pu L.-L."/>
            <person name="Saada N."/>
            <person name="Tang L."/>
            <person name="Weissenberger G."/>
            <person name="Zhu Y."/>
            <person name="Hemphill L."/>
            <person name="Shang Y."/>
            <person name="Youmans B."/>
            <person name="Ayvaz T."/>
            <person name="Ross M."/>
            <person name="Santibanez J."/>
            <person name="Aqrawi P."/>
            <person name="Gross S."/>
            <person name="Joshi V."/>
            <person name="Fowler G."/>
            <person name="Nazareth L."/>
            <person name="Reid J."/>
            <person name="Worley K."/>
            <person name="Petrosino J."/>
            <person name="Highlander S."/>
            <person name="Gibbs R."/>
        </authorList>
    </citation>
    <scope>NUCLEOTIDE SEQUENCE [LARGE SCALE GENOMIC DNA]</scope>
    <source>
        <strain evidence="1 2">ATCC 27679</strain>
    </source>
</reference>
<dbReference type="HOGENOM" id="CLU_105741_0_0_11"/>